<dbReference type="Pfam" id="PF13333">
    <property type="entry name" value="rve_2"/>
    <property type="match status" value="1"/>
</dbReference>
<feature type="domain" description="Integrase catalytic" evidence="1">
    <location>
        <begin position="2"/>
        <end position="30"/>
    </location>
</feature>
<dbReference type="RefSeq" id="WP_160802342.1">
    <property type="nucleotide sequence ID" value="NZ_WUUL01000010.1"/>
</dbReference>
<dbReference type="EMBL" id="WUUL01000010">
    <property type="protein sequence ID" value="MXQ54993.1"/>
    <property type="molecule type" value="Genomic_DNA"/>
</dbReference>
<organism evidence="2 3">
    <name type="scientific">Shimazuella alba</name>
    <dbReference type="NCBI Taxonomy" id="2690964"/>
    <lineage>
        <taxon>Bacteria</taxon>
        <taxon>Bacillati</taxon>
        <taxon>Bacillota</taxon>
        <taxon>Bacilli</taxon>
        <taxon>Bacillales</taxon>
        <taxon>Thermoactinomycetaceae</taxon>
        <taxon>Shimazuella</taxon>
    </lineage>
</organism>
<evidence type="ECO:0000313" key="2">
    <source>
        <dbReference type="EMBL" id="MXQ54993.1"/>
    </source>
</evidence>
<evidence type="ECO:0000259" key="1">
    <source>
        <dbReference type="Pfam" id="PF13333"/>
    </source>
</evidence>
<dbReference type="InterPro" id="IPR001584">
    <property type="entry name" value="Integrase_cat-core"/>
</dbReference>
<protein>
    <submittedName>
        <fullName evidence="2">IS3 family transposase</fullName>
    </submittedName>
</protein>
<name>A0A6I4VVL5_9BACL</name>
<dbReference type="AlphaFoldDB" id="A0A6I4VVL5"/>
<sequence length="44" mass="5389">MKHFNRELDRYIHCYNHKRMKIKGKGMSPILIELMLNKGIKFRV</sequence>
<gene>
    <name evidence="2" type="ORF">GSM42_14965</name>
</gene>
<reference evidence="2 3" key="1">
    <citation type="submission" date="2019-12" db="EMBL/GenBank/DDBJ databases">
        <title>Whole-genome analyses of novel actinobacteria.</title>
        <authorList>
            <person name="Sahin N."/>
            <person name="Saygin H."/>
        </authorList>
    </citation>
    <scope>NUCLEOTIDE SEQUENCE [LARGE SCALE GENOMIC DNA]</scope>
    <source>
        <strain evidence="2 3">KC615</strain>
    </source>
</reference>
<dbReference type="Proteomes" id="UP000430692">
    <property type="component" value="Unassembled WGS sequence"/>
</dbReference>
<evidence type="ECO:0000313" key="3">
    <source>
        <dbReference type="Proteomes" id="UP000430692"/>
    </source>
</evidence>
<accession>A0A6I4VVL5</accession>
<dbReference type="GO" id="GO:0015074">
    <property type="term" value="P:DNA integration"/>
    <property type="evidence" value="ECO:0007669"/>
    <property type="project" value="InterPro"/>
</dbReference>
<keyword evidence="3" id="KW-1185">Reference proteome</keyword>
<comment type="caution">
    <text evidence="2">The sequence shown here is derived from an EMBL/GenBank/DDBJ whole genome shotgun (WGS) entry which is preliminary data.</text>
</comment>
<proteinExistence type="predicted"/>